<keyword evidence="1" id="KW-0812">Transmembrane</keyword>
<name>A0A9X3I8T3_9SPHI</name>
<feature type="transmembrane region" description="Helical" evidence="1">
    <location>
        <begin position="12"/>
        <end position="30"/>
    </location>
</feature>
<evidence type="ECO:0000313" key="3">
    <source>
        <dbReference type="Proteomes" id="UP001142592"/>
    </source>
</evidence>
<keyword evidence="1" id="KW-1133">Transmembrane helix</keyword>
<reference evidence="2" key="1">
    <citation type="submission" date="2022-11" db="EMBL/GenBank/DDBJ databases">
        <authorList>
            <person name="Graham C."/>
            <person name="Newman J.D."/>
        </authorList>
    </citation>
    <scope>NUCLEOTIDE SEQUENCE</scope>
    <source>
        <strain evidence="2">DSM 19486</strain>
    </source>
</reference>
<organism evidence="2 3">
    <name type="scientific">Pedobacter agri</name>
    <dbReference type="NCBI Taxonomy" id="454586"/>
    <lineage>
        <taxon>Bacteria</taxon>
        <taxon>Pseudomonadati</taxon>
        <taxon>Bacteroidota</taxon>
        <taxon>Sphingobacteriia</taxon>
        <taxon>Sphingobacteriales</taxon>
        <taxon>Sphingobacteriaceae</taxon>
        <taxon>Pedobacter</taxon>
    </lineage>
</organism>
<gene>
    <name evidence="2" type="ORF">OQZ29_10440</name>
</gene>
<evidence type="ECO:0000256" key="1">
    <source>
        <dbReference type="SAM" id="Phobius"/>
    </source>
</evidence>
<feature type="transmembrane region" description="Helical" evidence="1">
    <location>
        <begin position="50"/>
        <end position="69"/>
    </location>
</feature>
<sequence length="100" mass="11440">MNLKRELQKRFLIRLIIGIVPLVFFIVALFTARESGNSGMSLNLGKFVPATFFVAWETFLIVEALILFVKHRIKDGLMSIYAASLLGMIFIVSLYVEHQY</sequence>
<dbReference type="Proteomes" id="UP001142592">
    <property type="component" value="Unassembled WGS sequence"/>
</dbReference>
<dbReference type="RefSeq" id="WP_010600650.1">
    <property type="nucleotide sequence ID" value="NZ_JAPJUH010000003.1"/>
</dbReference>
<keyword evidence="1" id="KW-0472">Membrane</keyword>
<proteinExistence type="predicted"/>
<keyword evidence="3" id="KW-1185">Reference proteome</keyword>
<dbReference type="AlphaFoldDB" id="A0A9X3I8T3"/>
<feature type="transmembrane region" description="Helical" evidence="1">
    <location>
        <begin position="76"/>
        <end position="96"/>
    </location>
</feature>
<accession>A0A9X3I8T3</accession>
<evidence type="ECO:0000313" key="2">
    <source>
        <dbReference type="EMBL" id="MCX3265167.1"/>
    </source>
</evidence>
<dbReference type="EMBL" id="JAPJUH010000003">
    <property type="protein sequence ID" value="MCX3265167.1"/>
    <property type="molecule type" value="Genomic_DNA"/>
</dbReference>
<comment type="caution">
    <text evidence="2">The sequence shown here is derived from an EMBL/GenBank/DDBJ whole genome shotgun (WGS) entry which is preliminary data.</text>
</comment>
<protein>
    <submittedName>
        <fullName evidence="2">Uncharacterized protein</fullName>
    </submittedName>
</protein>